<sequence length="458" mass="53147">MSPHSIQDVTASGSSKDGSNILEVTEGNENVQNYANLYEYYCQFNGEHWDRCYNCKLHFSSVEEASAHFKKTCPHLWCTRCQVTFKTSEDREAHLQHGFAHWPCGVCSFNGPKVDAQEEHWAQTNHRYKCRGCNCWYEKRYWDEHLRTIHACSRCHEHQENEEERKKHEKEHIKAAGLFQCIGRCCREFKNVGDMFSHLESGVCESSINNSDVLQCFAVHQAAEYLLFKDRKGILKRIFEGKEVGSNPFNCPGKGCKENFGYFSSFLRHTAGKKCKFHFNESGPESMLTHMEKNLFVDVAISKVQTMAENTTSGIQVHAFFPENLTDRPRYPIVPDIENLRLNFTGMARSYHAVLKEMIIQESDDIKEPGVLKFRIPKSFNRQLGFFEKSFNKASEAYTKQVSSKPNPRSDIFVYFQSTKMGHPGWKFLGDADELLKLLRVMFKYEMPSYEQYYSKQS</sequence>
<evidence type="ECO:0008006" key="4">
    <source>
        <dbReference type="Google" id="ProtNLM"/>
    </source>
</evidence>
<organism evidence="2 3">
    <name type="scientific">Arthrobotrys oligospora (strain ATCC 24927 / CBS 115.81 / DSM 1491)</name>
    <name type="common">Nematode-trapping fungus</name>
    <name type="synonym">Didymozoophaga oligospora</name>
    <dbReference type="NCBI Taxonomy" id="756982"/>
    <lineage>
        <taxon>Eukaryota</taxon>
        <taxon>Fungi</taxon>
        <taxon>Dikarya</taxon>
        <taxon>Ascomycota</taxon>
        <taxon>Pezizomycotina</taxon>
        <taxon>Orbiliomycetes</taxon>
        <taxon>Orbiliales</taxon>
        <taxon>Orbiliaceae</taxon>
        <taxon>Orbilia</taxon>
        <taxon>Orbilia oligospora</taxon>
    </lineage>
</organism>
<dbReference type="OrthoDB" id="6105938at2759"/>
<dbReference type="InParanoid" id="G1X6L5"/>
<evidence type="ECO:0000256" key="1">
    <source>
        <dbReference type="SAM" id="MobiDB-lite"/>
    </source>
</evidence>
<dbReference type="HOGENOM" id="CLU_597122_0_0_1"/>
<protein>
    <recommendedName>
        <fullName evidence="4">C2H2-type domain-containing protein</fullName>
    </recommendedName>
</protein>
<reference evidence="2 3" key="1">
    <citation type="journal article" date="2011" name="PLoS Pathog.">
        <title>Genomic and proteomic analyses of the fungus Arthrobotrys oligospora provide insights into nematode-trap formation.</title>
        <authorList>
            <person name="Yang J."/>
            <person name="Wang L."/>
            <person name="Ji X."/>
            <person name="Feng Y."/>
            <person name="Li X."/>
            <person name="Zou C."/>
            <person name="Xu J."/>
            <person name="Ren Y."/>
            <person name="Mi Q."/>
            <person name="Wu J."/>
            <person name="Liu S."/>
            <person name="Liu Y."/>
            <person name="Huang X."/>
            <person name="Wang H."/>
            <person name="Niu X."/>
            <person name="Li J."/>
            <person name="Liang L."/>
            <person name="Luo Y."/>
            <person name="Ji K."/>
            <person name="Zhou W."/>
            <person name="Yu Z."/>
            <person name="Li G."/>
            <person name="Liu Y."/>
            <person name="Li L."/>
            <person name="Qiao M."/>
            <person name="Feng L."/>
            <person name="Zhang K.-Q."/>
        </authorList>
    </citation>
    <scope>NUCLEOTIDE SEQUENCE [LARGE SCALE GENOMIC DNA]</scope>
    <source>
        <strain evidence="3">ATCC 24927 / CBS 115.81 / DSM 1491</strain>
    </source>
</reference>
<name>G1X6L5_ARTOA</name>
<accession>G1X6L5</accession>
<gene>
    <name evidence="2" type="ORF">AOL_s00054g509</name>
</gene>
<evidence type="ECO:0000313" key="3">
    <source>
        <dbReference type="Proteomes" id="UP000008784"/>
    </source>
</evidence>
<dbReference type="STRING" id="756982.G1X6L5"/>
<dbReference type="GeneID" id="22891059"/>
<feature type="compositionally biased region" description="Polar residues" evidence="1">
    <location>
        <begin position="1"/>
        <end position="18"/>
    </location>
</feature>
<comment type="caution">
    <text evidence="2">The sequence shown here is derived from an EMBL/GenBank/DDBJ whole genome shotgun (WGS) entry which is preliminary data.</text>
</comment>
<dbReference type="AlphaFoldDB" id="G1X6L5"/>
<feature type="region of interest" description="Disordered" evidence="1">
    <location>
        <begin position="1"/>
        <end position="21"/>
    </location>
</feature>
<keyword evidence="3" id="KW-1185">Reference proteome</keyword>
<dbReference type="EMBL" id="ADOT01000088">
    <property type="protein sequence ID" value="EGX51133.1"/>
    <property type="molecule type" value="Genomic_DNA"/>
</dbReference>
<dbReference type="Proteomes" id="UP000008784">
    <property type="component" value="Unassembled WGS sequence"/>
</dbReference>
<dbReference type="eggNOG" id="KOG1721">
    <property type="taxonomic scope" value="Eukaryota"/>
</dbReference>
<proteinExistence type="predicted"/>
<dbReference type="RefSeq" id="XP_011120127.1">
    <property type="nucleotide sequence ID" value="XM_011121825.1"/>
</dbReference>
<evidence type="ECO:0000313" key="2">
    <source>
        <dbReference type="EMBL" id="EGX51133.1"/>
    </source>
</evidence>